<proteinExistence type="predicted"/>
<keyword evidence="2" id="KW-1185">Reference proteome</keyword>
<reference evidence="1" key="1">
    <citation type="submission" date="2020-05" db="EMBL/GenBank/DDBJ databases">
        <title>Large-scale comparative analyses of tick genomes elucidate their genetic diversity and vector capacities.</title>
        <authorList>
            <person name="Jia N."/>
            <person name="Wang J."/>
            <person name="Shi W."/>
            <person name="Du L."/>
            <person name="Sun Y."/>
            <person name="Zhan W."/>
            <person name="Jiang J."/>
            <person name="Wang Q."/>
            <person name="Zhang B."/>
            <person name="Ji P."/>
            <person name="Sakyi L.B."/>
            <person name="Cui X."/>
            <person name="Yuan T."/>
            <person name="Jiang B."/>
            <person name="Yang W."/>
            <person name="Lam T.T.-Y."/>
            <person name="Chang Q."/>
            <person name="Ding S."/>
            <person name="Wang X."/>
            <person name="Zhu J."/>
            <person name="Ruan X."/>
            <person name="Zhao L."/>
            <person name="Wei J."/>
            <person name="Que T."/>
            <person name="Du C."/>
            <person name="Cheng J."/>
            <person name="Dai P."/>
            <person name="Han X."/>
            <person name="Huang E."/>
            <person name="Gao Y."/>
            <person name="Liu J."/>
            <person name="Shao H."/>
            <person name="Ye R."/>
            <person name="Li L."/>
            <person name="Wei W."/>
            <person name="Wang X."/>
            <person name="Wang C."/>
            <person name="Yang T."/>
            <person name="Huo Q."/>
            <person name="Li W."/>
            <person name="Guo W."/>
            <person name="Chen H."/>
            <person name="Zhou L."/>
            <person name="Ni X."/>
            <person name="Tian J."/>
            <person name="Zhou Y."/>
            <person name="Sheng Y."/>
            <person name="Liu T."/>
            <person name="Pan Y."/>
            <person name="Xia L."/>
            <person name="Li J."/>
            <person name="Zhao F."/>
            <person name="Cao W."/>
        </authorList>
    </citation>
    <scope>NUCLEOTIDE SEQUENCE</scope>
    <source>
        <strain evidence="1">Hyas-2018</strain>
    </source>
</reference>
<comment type="caution">
    <text evidence="1">The sequence shown here is derived from an EMBL/GenBank/DDBJ whole genome shotgun (WGS) entry which is preliminary data.</text>
</comment>
<dbReference type="EMBL" id="CM023484">
    <property type="protein sequence ID" value="KAH6933322.1"/>
    <property type="molecule type" value="Genomic_DNA"/>
</dbReference>
<evidence type="ECO:0000313" key="1">
    <source>
        <dbReference type="EMBL" id="KAH6933322.1"/>
    </source>
</evidence>
<accession>A0ACB7SJK3</accession>
<dbReference type="Proteomes" id="UP000821845">
    <property type="component" value="Chromosome 4"/>
</dbReference>
<gene>
    <name evidence="1" type="ORF">HPB50_014336</name>
</gene>
<name>A0ACB7SJK3_HYAAI</name>
<protein>
    <submittedName>
        <fullName evidence="1">Uncharacterized protein</fullName>
    </submittedName>
</protein>
<sequence length="338" mass="36509">MTSSPEDPLAAVGFRTSPSERMPNGLTYQATQSGLKVTVHENPLSTVLEYRRTPSPVTPYQDASRPDAVLSLPILSTAGGRDALSSKKPSRDESCASFGVQRPSDAKPVGAAPSPAGQRARDLSLLAFVTLLAAACCVLAYLAFVAPSDRMVFQASSLLNGMDQSADPCSDFFQYACGSWNKRHQIPEDRPSISTFEVLSDELQIILKASATVEVYAVYKGVDFGPASAHKDLLEEPPNPYDNSATIKAKTLYNSCMKLNVIEEIGDQPLRVVLRSLGGWPVTEPNWTAPPWGVERLLGDLRGRFDQGVIVEQWVGPDDKNSSVNIIQVGPCLAPFTP</sequence>
<evidence type="ECO:0000313" key="2">
    <source>
        <dbReference type="Proteomes" id="UP000821845"/>
    </source>
</evidence>
<organism evidence="1 2">
    <name type="scientific">Hyalomma asiaticum</name>
    <name type="common">Tick</name>
    <dbReference type="NCBI Taxonomy" id="266040"/>
    <lineage>
        <taxon>Eukaryota</taxon>
        <taxon>Metazoa</taxon>
        <taxon>Ecdysozoa</taxon>
        <taxon>Arthropoda</taxon>
        <taxon>Chelicerata</taxon>
        <taxon>Arachnida</taxon>
        <taxon>Acari</taxon>
        <taxon>Parasitiformes</taxon>
        <taxon>Ixodida</taxon>
        <taxon>Ixodoidea</taxon>
        <taxon>Ixodidae</taxon>
        <taxon>Hyalomminae</taxon>
        <taxon>Hyalomma</taxon>
    </lineage>
</organism>